<proteinExistence type="predicted"/>
<dbReference type="OrthoDB" id="7697216at2759"/>
<feature type="domain" description="Reverse transcriptase" evidence="1">
    <location>
        <begin position="494"/>
        <end position="774"/>
    </location>
</feature>
<dbReference type="CDD" id="cd01650">
    <property type="entry name" value="RT_nLTR_like"/>
    <property type="match status" value="1"/>
</dbReference>
<dbReference type="Proteomes" id="UP000829291">
    <property type="component" value="Chromosome 2"/>
</dbReference>
<name>A0A6J0CEE4_NEOLC</name>
<dbReference type="RefSeq" id="XP_015524992.2">
    <property type="nucleotide sequence ID" value="XM_015669506.2"/>
</dbReference>
<dbReference type="SUPFAM" id="SSF56672">
    <property type="entry name" value="DNA/RNA polymerases"/>
    <property type="match status" value="1"/>
</dbReference>
<evidence type="ECO:0000259" key="1">
    <source>
        <dbReference type="PROSITE" id="PS50878"/>
    </source>
</evidence>
<evidence type="ECO:0000313" key="2">
    <source>
        <dbReference type="Proteomes" id="UP000829291"/>
    </source>
</evidence>
<organism evidence="3">
    <name type="scientific">Neodiprion lecontei</name>
    <name type="common">Redheaded pine sawfly</name>
    <dbReference type="NCBI Taxonomy" id="441921"/>
    <lineage>
        <taxon>Eukaryota</taxon>
        <taxon>Metazoa</taxon>
        <taxon>Ecdysozoa</taxon>
        <taxon>Arthropoda</taxon>
        <taxon>Hexapoda</taxon>
        <taxon>Insecta</taxon>
        <taxon>Pterygota</taxon>
        <taxon>Neoptera</taxon>
        <taxon>Endopterygota</taxon>
        <taxon>Hymenoptera</taxon>
        <taxon>Tenthredinoidea</taxon>
        <taxon>Diprionidae</taxon>
        <taxon>Diprioninae</taxon>
        <taxon>Neodiprion</taxon>
    </lineage>
</organism>
<dbReference type="InterPro" id="IPR000477">
    <property type="entry name" value="RT_dom"/>
</dbReference>
<dbReference type="InterPro" id="IPR036691">
    <property type="entry name" value="Endo/exonu/phosph_ase_sf"/>
</dbReference>
<dbReference type="InterPro" id="IPR005135">
    <property type="entry name" value="Endo/exonuclease/phosphatase"/>
</dbReference>
<dbReference type="GO" id="GO:0071897">
    <property type="term" value="P:DNA biosynthetic process"/>
    <property type="evidence" value="ECO:0007669"/>
    <property type="project" value="UniProtKB-ARBA"/>
</dbReference>
<accession>A0A6J0CEE4</accession>
<protein>
    <submittedName>
        <fullName evidence="3">Uncharacterized protein LOC107228133</fullName>
    </submittedName>
</protein>
<dbReference type="AlphaFoldDB" id="A0A6J0CEE4"/>
<reference evidence="3" key="1">
    <citation type="submission" date="2025-08" db="UniProtKB">
        <authorList>
            <consortium name="RefSeq"/>
        </authorList>
    </citation>
    <scope>IDENTIFICATION</scope>
    <source>
        <tissue evidence="3">Thorax and Abdomen</tissue>
    </source>
</reference>
<dbReference type="InterPro" id="IPR043502">
    <property type="entry name" value="DNA/RNA_pol_sf"/>
</dbReference>
<dbReference type="InParanoid" id="A0A6J0CEE4"/>
<dbReference type="Pfam" id="PF14529">
    <property type="entry name" value="Exo_endo_phos_2"/>
    <property type="match status" value="1"/>
</dbReference>
<dbReference type="SUPFAM" id="SSF56219">
    <property type="entry name" value="DNase I-like"/>
    <property type="match status" value="1"/>
</dbReference>
<dbReference type="PANTHER" id="PTHR47027:SF30">
    <property type="entry name" value="THAP-TYPE DOMAIN-CONTAINING PROTEIN"/>
    <property type="match status" value="1"/>
</dbReference>
<dbReference type="PANTHER" id="PTHR47027">
    <property type="entry name" value="REVERSE TRANSCRIPTASE DOMAIN-CONTAINING PROTEIN"/>
    <property type="match status" value="1"/>
</dbReference>
<dbReference type="Pfam" id="PF00078">
    <property type="entry name" value="RVT_1"/>
    <property type="match status" value="1"/>
</dbReference>
<evidence type="ECO:0000313" key="3">
    <source>
        <dbReference type="RefSeq" id="XP_015524992.2"/>
    </source>
</evidence>
<dbReference type="GeneID" id="107228133"/>
<dbReference type="KEGG" id="nlo:107228133"/>
<dbReference type="GO" id="GO:0003824">
    <property type="term" value="F:catalytic activity"/>
    <property type="evidence" value="ECO:0007669"/>
    <property type="project" value="InterPro"/>
</dbReference>
<keyword evidence="2" id="KW-1185">Reference proteome</keyword>
<gene>
    <name evidence="3" type="primary">LOC107228133</name>
</gene>
<dbReference type="PROSITE" id="PS50878">
    <property type="entry name" value="RT_POL"/>
    <property type="match status" value="1"/>
</dbReference>
<sequence>MRITFWNVHGLSNLSLCPHIHRHEVLAVCETWCTNQITSVYMPNHQSFCAAAVREHQVGRPSGGLLMAINRYLTSEILESSPWWLFNKVNAGDTTMIIGSVYFRKNLDLHYLLELLQDTLDQIKAQQNYDILVLGGDMNAKVGLVDIWPEEIFEGLTINDRMSTTDSTVCERGRKLIEFMADNNFVLINGRSLSDSPVQPTFDERGTSIIDLIWVDASCMHLIMDLEILMESTLSDHRPVCLTLNIPWKTHYDIISVPPAKPVTKVKWSNESKIEYQLQLLKAEIPNNNNLQTQQIYDLIHSAMIKVADQAGILVTKVPSLPHSCLINPWFDINCKMAKRNLRKALRTYKASHLSPISKNNVASCKKAYRDICATRKKSYYKDIKDAFANLSNPASFWAAVKKYTFKGSLSTTISISRWNTFYTNIYQPRYYVHARPSTFYNELLDSEISHDELEEVLCALKHAKAAGPDLLTNELFQNLTGSWRNLLRDLFNRILEEEIVPNNWANALMTMIFKKGDKTDPANYRGIALVNAVTKIFTLIMKKRFVKWMDTEKILPESQLGFRKGRGCRDAVFILHSALQLQLRHNDGREIFGISVDFNRAFDSVPHPRLWQKLRDKNASSKFINVLISLYESASFQVKTNGELSDKFDVTRGVLQGESLSADLFIFFLWNFEQFFRNRGLIGLNIDGLNDLITLLYADDTLILAHSHVDLSRKLKALQDYCAANGLGVNRSKTKIMIYKAAGRTRPIPELLRSYNGHPLDIVNKLDFLGVKISSSTLGLAALNSAVLKAKSATGIAISILSKAKCDSWDAYNKLYESLVASVLLYAFPAWGLRYRNSLEVTQCFFYKKLLHLPRNTADWAIRLEFNLTPVAWKAMKLLWMWIIKKLRSEESTLVKICLHRTYNLAKEMQHVSKTNWASQLREFLSECNHAELFNNLDPDLWEAKTDDVFSRYRAVLRNEDFDAYRQYTSAQLSLHRTLQDREPAYLVANYSISIKRIFAQLRLANKFICHLSLLNSSCKLYPANMCPLCNLQELDTIEHFMMRCPLFTPYRNHYLSQLILNDTNVTTLLNASSERSIFPVYNYTRKCILLRNWALQH</sequence>
<dbReference type="Gene3D" id="3.60.10.10">
    <property type="entry name" value="Endonuclease/exonuclease/phosphatase"/>
    <property type="match status" value="1"/>
</dbReference>